<evidence type="ECO:0000259" key="9">
    <source>
        <dbReference type="PROSITE" id="PS50893"/>
    </source>
</evidence>
<dbReference type="InterPro" id="IPR017871">
    <property type="entry name" value="ABC_transporter-like_CS"/>
</dbReference>
<feature type="domain" description="ABC transmembrane type-1" evidence="10">
    <location>
        <begin position="19"/>
        <end position="304"/>
    </location>
</feature>
<dbReference type="EMBL" id="CP041217">
    <property type="protein sequence ID" value="QDH19648.1"/>
    <property type="molecule type" value="Genomic_DNA"/>
</dbReference>
<evidence type="ECO:0000256" key="1">
    <source>
        <dbReference type="ARBA" id="ARBA00004651"/>
    </source>
</evidence>
<dbReference type="AlphaFoldDB" id="A0A4Y6USM4"/>
<dbReference type="PROSITE" id="PS50893">
    <property type="entry name" value="ABC_TRANSPORTER_2"/>
    <property type="match status" value="1"/>
</dbReference>
<evidence type="ECO:0000259" key="10">
    <source>
        <dbReference type="PROSITE" id="PS50929"/>
    </source>
</evidence>
<feature type="transmembrane region" description="Helical" evidence="8">
    <location>
        <begin position="58"/>
        <end position="78"/>
    </location>
</feature>
<dbReference type="SUPFAM" id="SSF52540">
    <property type="entry name" value="P-loop containing nucleoside triphosphate hydrolases"/>
    <property type="match status" value="1"/>
</dbReference>
<accession>A0A4Y6USM4</accession>
<protein>
    <submittedName>
        <fullName evidence="11">ABC transporter ATP-binding protein</fullName>
    </submittedName>
</protein>
<dbReference type="FunFam" id="3.40.50.300:FF:000287">
    <property type="entry name" value="Multidrug ABC transporter ATP-binding protein"/>
    <property type="match status" value="1"/>
</dbReference>
<gene>
    <name evidence="11" type="ORF">FFV09_01490</name>
</gene>
<dbReference type="Pfam" id="PF00664">
    <property type="entry name" value="ABC_membrane"/>
    <property type="match status" value="1"/>
</dbReference>
<evidence type="ECO:0000256" key="6">
    <source>
        <dbReference type="ARBA" id="ARBA00022989"/>
    </source>
</evidence>
<feature type="transmembrane region" description="Helical" evidence="8">
    <location>
        <begin position="165"/>
        <end position="181"/>
    </location>
</feature>
<dbReference type="InterPro" id="IPR039421">
    <property type="entry name" value="Type_1_exporter"/>
</dbReference>
<dbReference type="Pfam" id="PF00005">
    <property type="entry name" value="ABC_tran"/>
    <property type="match status" value="1"/>
</dbReference>
<dbReference type="GO" id="GO:0140359">
    <property type="term" value="F:ABC-type transporter activity"/>
    <property type="evidence" value="ECO:0007669"/>
    <property type="project" value="InterPro"/>
</dbReference>
<dbReference type="RefSeq" id="WP_141446037.1">
    <property type="nucleotide sequence ID" value="NZ_CP041217.1"/>
</dbReference>
<evidence type="ECO:0000313" key="11">
    <source>
        <dbReference type="EMBL" id="QDH19648.1"/>
    </source>
</evidence>
<dbReference type="OrthoDB" id="9762778at2"/>
<dbReference type="SUPFAM" id="SSF90123">
    <property type="entry name" value="ABC transporter transmembrane region"/>
    <property type="match status" value="1"/>
</dbReference>
<keyword evidence="5 11" id="KW-0067">ATP-binding</keyword>
<keyword evidence="4" id="KW-0547">Nucleotide-binding</keyword>
<dbReference type="GO" id="GO:0034040">
    <property type="term" value="F:ATPase-coupled lipid transmembrane transporter activity"/>
    <property type="evidence" value="ECO:0007669"/>
    <property type="project" value="TreeGrafter"/>
</dbReference>
<evidence type="ECO:0000256" key="2">
    <source>
        <dbReference type="ARBA" id="ARBA00022448"/>
    </source>
</evidence>
<evidence type="ECO:0000313" key="12">
    <source>
        <dbReference type="Proteomes" id="UP000316968"/>
    </source>
</evidence>
<dbReference type="InterPro" id="IPR027417">
    <property type="entry name" value="P-loop_NTPase"/>
</dbReference>
<keyword evidence="3 8" id="KW-0812">Transmembrane</keyword>
<keyword evidence="7 8" id="KW-0472">Membrane</keyword>
<organism evidence="11 12">
    <name type="scientific">Saccharibacillus brassicae</name>
    <dbReference type="NCBI Taxonomy" id="2583377"/>
    <lineage>
        <taxon>Bacteria</taxon>
        <taxon>Bacillati</taxon>
        <taxon>Bacillota</taxon>
        <taxon>Bacilli</taxon>
        <taxon>Bacillales</taxon>
        <taxon>Paenibacillaceae</taxon>
        <taxon>Saccharibacillus</taxon>
    </lineage>
</organism>
<dbReference type="PROSITE" id="PS50929">
    <property type="entry name" value="ABC_TM1F"/>
    <property type="match status" value="1"/>
</dbReference>
<evidence type="ECO:0000256" key="8">
    <source>
        <dbReference type="SAM" id="Phobius"/>
    </source>
</evidence>
<feature type="domain" description="ABC transporter" evidence="9">
    <location>
        <begin position="334"/>
        <end position="568"/>
    </location>
</feature>
<dbReference type="InterPro" id="IPR036640">
    <property type="entry name" value="ABC1_TM_sf"/>
</dbReference>
<keyword evidence="2" id="KW-0813">Transport</keyword>
<proteinExistence type="predicted"/>
<dbReference type="Gene3D" id="1.20.1560.10">
    <property type="entry name" value="ABC transporter type 1, transmembrane domain"/>
    <property type="match status" value="1"/>
</dbReference>
<dbReference type="SMART" id="SM00382">
    <property type="entry name" value="AAA"/>
    <property type="match status" value="1"/>
</dbReference>
<feature type="transmembrane region" description="Helical" evidence="8">
    <location>
        <begin position="20"/>
        <end position="38"/>
    </location>
</feature>
<evidence type="ECO:0000256" key="4">
    <source>
        <dbReference type="ARBA" id="ARBA00022741"/>
    </source>
</evidence>
<sequence>MKSYLHNLTAGQPRMLLPSALSAVLDGLVKIVPAVLLVDLFNTLYRSFADPAAGLDLARMWIVCVVMLVWIGIEYATFSMLYDKTYRAAYLTAAQGRMELAEHLRRLPLGFFGKRDPADLTNLLLSDYAQVEHTISHNVPQLISAVMLPTLALCGLLFLDWRMAIALFAALPIGLLLLWLTDRLQARLSDNHVRAKNEAASRLQEYLGGIREIKAHHVGGARFERLRLSFDALMRASIRLEGVMGPLIMGAMLLTRSGMTLMIVTGTYVLAGGTLTLPTFLLFLLVGNKVFEPLTVVLMNYGEIRYSAFSAARIMDVRRENPLPGDQPAERGTIEFDRVRFGYEAGKPVLRDLSFTIPPRTITALVGPSGSGKSTVTRLIARFWEVDGGEIRIGGQRIRDCDPERLLEHISVVFQDVYLFRDTIGRNIGVGRPGATQEQIEEAARRACCHEFIQALPHGYDTPVGEGGSTLSGGEKQRISIARALLKDAPIVLLDEATASLDPENEQSVQQAINELVRSKTVILIAHRLKTIRGADRILVLDDGQLRESGTHDELVEQNGLYARLWKLQEEAGAWSLK</sequence>
<dbReference type="GO" id="GO:0016887">
    <property type="term" value="F:ATP hydrolysis activity"/>
    <property type="evidence" value="ECO:0007669"/>
    <property type="project" value="InterPro"/>
</dbReference>
<evidence type="ECO:0000256" key="7">
    <source>
        <dbReference type="ARBA" id="ARBA00023136"/>
    </source>
</evidence>
<dbReference type="InterPro" id="IPR003439">
    <property type="entry name" value="ABC_transporter-like_ATP-bd"/>
</dbReference>
<comment type="subcellular location">
    <subcellularLocation>
        <location evidence="1">Cell membrane</location>
        <topology evidence="1">Multi-pass membrane protein</topology>
    </subcellularLocation>
</comment>
<dbReference type="GO" id="GO:0005524">
    <property type="term" value="F:ATP binding"/>
    <property type="evidence" value="ECO:0007669"/>
    <property type="project" value="UniProtKB-KW"/>
</dbReference>
<dbReference type="Proteomes" id="UP000316968">
    <property type="component" value="Chromosome"/>
</dbReference>
<dbReference type="PANTHER" id="PTHR24221">
    <property type="entry name" value="ATP-BINDING CASSETTE SUB-FAMILY B"/>
    <property type="match status" value="1"/>
</dbReference>
<dbReference type="KEGG" id="saca:FFV09_01490"/>
<dbReference type="PANTHER" id="PTHR24221:SF397">
    <property type="entry name" value="ABC TRANSPORTER, ATP-BINDING TRANSMEMBRANE PROTEIN"/>
    <property type="match status" value="1"/>
</dbReference>
<name>A0A4Y6USM4_SACBS</name>
<dbReference type="Gene3D" id="3.40.50.300">
    <property type="entry name" value="P-loop containing nucleotide triphosphate hydrolases"/>
    <property type="match status" value="1"/>
</dbReference>
<evidence type="ECO:0000256" key="3">
    <source>
        <dbReference type="ARBA" id="ARBA00022692"/>
    </source>
</evidence>
<dbReference type="InterPro" id="IPR011527">
    <property type="entry name" value="ABC1_TM_dom"/>
</dbReference>
<dbReference type="GO" id="GO:0005886">
    <property type="term" value="C:plasma membrane"/>
    <property type="evidence" value="ECO:0007669"/>
    <property type="project" value="UniProtKB-SubCell"/>
</dbReference>
<keyword evidence="6 8" id="KW-1133">Transmembrane helix</keyword>
<evidence type="ECO:0000256" key="5">
    <source>
        <dbReference type="ARBA" id="ARBA00022840"/>
    </source>
</evidence>
<keyword evidence="12" id="KW-1185">Reference proteome</keyword>
<feature type="transmembrane region" description="Helical" evidence="8">
    <location>
        <begin position="260"/>
        <end position="286"/>
    </location>
</feature>
<dbReference type="PROSITE" id="PS00211">
    <property type="entry name" value="ABC_TRANSPORTER_1"/>
    <property type="match status" value="1"/>
</dbReference>
<dbReference type="InterPro" id="IPR003593">
    <property type="entry name" value="AAA+_ATPase"/>
</dbReference>
<reference evidence="11 12" key="1">
    <citation type="submission" date="2019-06" db="EMBL/GenBank/DDBJ databases">
        <title>Saccharibacillus brassicae sp. nov., an endophytic bacterium isolated from Chinese cabbage seeds (Brassica pekinensis).</title>
        <authorList>
            <person name="Jiang L."/>
            <person name="Lee J."/>
            <person name="Kim S.W."/>
        </authorList>
    </citation>
    <scope>NUCLEOTIDE SEQUENCE [LARGE SCALE GENOMIC DNA]</scope>
    <source>
        <strain evidence="12">KCTC 43072 / ATSA2</strain>
    </source>
</reference>
<feature type="transmembrane region" description="Helical" evidence="8">
    <location>
        <begin position="142"/>
        <end position="159"/>
    </location>
</feature>